<evidence type="ECO:0000313" key="3">
    <source>
        <dbReference type="EMBL" id="KAG6301577.1"/>
    </source>
</evidence>
<protein>
    <submittedName>
        <fullName evidence="3">Uncharacterized protein</fullName>
    </submittedName>
</protein>
<gene>
    <name evidence="3" type="ORF">E4U09_005031</name>
</gene>
<proteinExistence type="predicted"/>
<evidence type="ECO:0000313" key="4">
    <source>
        <dbReference type="Proteomes" id="UP000707071"/>
    </source>
</evidence>
<dbReference type="AlphaFoldDB" id="A0A9P7U1L9"/>
<comment type="caution">
    <text evidence="3">The sequence shown here is derived from an EMBL/GenBank/DDBJ whole genome shotgun (WGS) entry which is preliminary data.</text>
</comment>
<accession>A0A9P7U1L9</accession>
<dbReference type="EMBL" id="SRRH01000041">
    <property type="protein sequence ID" value="KAG6301577.1"/>
    <property type="molecule type" value="Genomic_DNA"/>
</dbReference>
<sequence>MESRSATEMLPVSSTIQGSSQLSHLPDPNQWIALNSRVEATERDVTDIRETMTTMNTNINSLNDTLTAINNQLQQMREEMRRDITAMDLRINARFNDVDSRFKLQ</sequence>
<keyword evidence="4" id="KW-1185">Reference proteome</keyword>
<reference evidence="3 4" key="1">
    <citation type="journal article" date="2020" name="bioRxiv">
        <title>Whole genome comparisons of ergot fungi reveals the divergence and evolution of species within the genus Claviceps are the result of varying mechanisms driving genome evolution and host range expansion.</title>
        <authorList>
            <person name="Wyka S.A."/>
            <person name="Mondo S.J."/>
            <person name="Liu M."/>
            <person name="Dettman J."/>
            <person name="Nalam V."/>
            <person name="Broders K.D."/>
        </authorList>
    </citation>
    <scope>NUCLEOTIDE SEQUENCE [LARGE SCALE GENOMIC DNA]</scope>
    <source>
        <strain evidence="3 4">Clav52</strain>
    </source>
</reference>
<feature type="compositionally biased region" description="Polar residues" evidence="2">
    <location>
        <begin position="1"/>
        <end position="23"/>
    </location>
</feature>
<dbReference type="Proteomes" id="UP000707071">
    <property type="component" value="Unassembled WGS sequence"/>
</dbReference>
<keyword evidence="1" id="KW-0175">Coiled coil</keyword>
<organism evidence="3 4">
    <name type="scientific">Claviceps aff. purpurea</name>
    <dbReference type="NCBI Taxonomy" id="1967640"/>
    <lineage>
        <taxon>Eukaryota</taxon>
        <taxon>Fungi</taxon>
        <taxon>Dikarya</taxon>
        <taxon>Ascomycota</taxon>
        <taxon>Pezizomycotina</taxon>
        <taxon>Sordariomycetes</taxon>
        <taxon>Hypocreomycetidae</taxon>
        <taxon>Hypocreales</taxon>
        <taxon>Clavicipitaceae</taxon>
        <taxon>Claviceps</taxon>
    </lineage>
</organism>
<name>A0A9P7U1L9_9HYPO</name>
<evidence type="ECO:0000256" key="2">
    <source>
        <dbReference type="SAM" id="MobiDB-lite"/>
    </source>
</evidence>
<evidence type="ECO:0000256" key="1">
    <source>
        <dbReference type="SAM" id="Coils"/>
    </source>
</evidence>
<feature type="region of interest" description="Disordered" evidence="2">
    <location>
        <begin position="1"/>
        <end position="27"/>
    </location>
</feature>
<feature type="coiled-coil region" evidence="1">
    <location>
        <begin position="59"/>
        <end position="90"/>
    </location>
</feature>
<dbReference type="Gene3D" id="1.20.5.340">
    <property type="match status" value="1"/>
</dbReference>